<keyword evidence="4" id="KW-1185">Reference proteome</keyword>
<name>A0A6N4VKQ8_9MYCO</name>
<keyword evidence="2" id="KW-0812">Transmembrane</keyword>
<gene>
    <name evidence="3" type="ORF">MPOR_52130</name>
</gene>
<feature type="region of interest" description="Disordered" evidence="1">
    <location>
        <begin position="53"/>
        <end position="74"/>
    </location>
</feature>
<dbReference type="Proteomes" id="UP000466785">
    <property type="component" value="Chromosome"/>
</dbReference>
<dbReference type="AlphaFoldDB" id="A0A6N4VKQ8"/>
<evidence type="ECO:0000256" key="1">
    <source>
        <dbReference type="SAM" id="MobiDB-lite"/>
    </source>
</evidence>
<dbReference type="EMBL" id="AP022570">
    <property type="protein sequence ID" value="BBX54187.1"/>
    <property type="molecule type" value="Genomic_DNA"/>
</dbReference>
<evidence type="ECO:0000256" key="2">
    <source>
        <dbReference type="SAM" id="Phobius"/>
    </source>
</evidence>
<dbReference type="KEGG" id="mpof:MPOR_52130"/>
<evidence type="ECO:0000313" key="4">
    <source>
        <dbReference type="Proteomes" id="UP000466785"/>
    </source>
</evidence>
<sequence length="97" mass="10052">MKEILSVAGQVLSGGAEEERPAVTATAALMIGFGICHMVVLLLGCQIAGAADRRGRSQSATQKKARGYSAAATTTETTRNAAQIHCAALREHELEAG</sequence>
<keyword evidence="2" id="KW-1133">Transmembrane helix</keyword>
<feature type="transmembrane region" description="Helical" evidence="2">
    <location>
        <begin position="26"/>
        <end position="49"/>
    </location>
</feature>
<accession>A0A6N4VKQ8</accession>
<reference evidence="3 4" key="1">
    <citation type="journal article" date="2019" name="Emerg. Microbes Infect.">
        <title>Comprehensive subspecies identification of 175 nontuberculous mycobacteria species based on 7547 genomic profiles.</title>
        <authorList>
            <person name="Matsumoto Y."/>
            <person name="Kinjo T."/>
            <person name="Motooka D."/>
            <person name="Nabeya D."/>
            <person name="Jung N."/>
            <person name="Uechi K."/>
            <person name="Horii T."/>
            <person name="Iida T."/>
            <person name="Fujita J."/>
            <person name="Nakamura S."/>
        </authorList>
    </citation>
    <scope>NUCLEOTIDE SEQUENCE [LARGE SCALE GENOMIC DNA]</scope>
    <source>
        <strain evidence="3 4">JCM 12603</strain>
    </source>
</reference>
<protein>
    <submittedName>
        <fullName evidence="3">Uncharacterized protein</fullName>
    </submittedName>
</protein>
<evidence type="ECO:0000313" key="3">
    <source>
        <dbReference type="EMBL" id="BBX54187.1"/>
    </source>
</evidence>
<organism evidence="3 4">
    <name type="scientific">Mycolicibacterium poriferae</name>
    <dbReference type="NCBI Taxonomy" id="39694"/>
    <lineage>
        <taxon>Bacteria</taxon>
        <taxon>Bacillati</taxon>
        <taxon>Actinomycetota</taxon>
        <taxon>Actinomycetes</taxon>
        <taxon>Mycobacteriales</taxon>
        <taxon>Mycobacteriaceae</taxon>
        <taxon>Mycolicibacterium</taxon>
    </lineage>
</organism>
<proteinExistence type="predicted"/>
<keyword evidence="2" id="KW-0472">Membrane</keyword>